<protein>
    <recommendedName>
        <fullName evidence="4">Phage holin family protein</fullName>
    </recommendedName>
</protein>
<keyword evidence="1" id="KW-0472">Membrane</keyword>
<gene>
    <name evidence="2" type="ORF">DCF25_10280</name>
</gene>
<feature type="transmembrane region" description="Helical" evidence="1">
    <location>
        <begin position="89"/>
        <end position="112"/>
    </location>
</feature>
<accession>A0A2W4UD89</accession>
<evidence type="ECO:0000313" key="3">
    <source>
        <dbReference type="Proteomes" id="UP000249354"/>
    </source>
</evidence>
<sequence>MLGILLPALVTAVSLLILDFFLPGIKIDGITASLLAAAAIGAVNAVIKPVIGLISLPLTFVTFGLFSLVVNGFCLWLAAALVPGFHVYGFLGFFVGPIALSFLGTTLGHYVAESQGQLPEANS</sequence>
<comment type="caution">
    <text evidence="2">The sequence shown here is derived from an EMBL/GenBank/DDBJ whole genome shotgun (WGS) entry which is preliminary data.</text>
</comment>
<dbReference type="PANTHER" id="PTHR37309">
    <property type="entry name" value="SLR0284 PROTEIN"/>
    <property type="match status" value="1"/>
</dbReference>
<dbReference type="Pfam" id="PF04020">
    <property type="entry name" value="Phage_holin_4_2"/>
    <property type="match status" value="1"/>
</dbReference>
<feature type="transmembrane region" description="Helical" evidence="1">
    <location>
        <begin position="34"/>
        <end position="54"/>
    </location>
</feature>
<reference evidence="3" key="1">
    <citation type="submission" date="2018-04" db="EMBL/GenBank/DDBJ databases">
        <authorList>
            <person name="Cornet L."/>
        </authorList>
    </citation>
    <scope>NUCLEOTIDE SEQUENCE [LARGE SCALE GENOMIC DNA]</scope>
</reference>
<organism evidence="2 3">
    <name type="scientific">Leptolyngbya foveolarum</name>
    <dbReference type="NCBI Taxonomy" id="47253"/>
    <lineage>
        <taxon>Bacteria</taxon>
        <taxon>Bacillati</taxon>
        <taxon>Cyanobacteriota</taxon>
        <taxon>Cyanophyceae</taxon>
        <taxon>Leptolyngbyales</taxon>
        <taxon>Leptolyngbyaceae</taxon>
        <taxon>Leptolyngbya group</taxon>
        <taxon>Leptolyngbya</taxon>
    </lineage>
</organism>
<feature type="transmembrane region" description="Helical" evidence="1">
    <location>
        <begin position="60"/>
        <end position="82"/>
    </location>
</feature>
<dbReference type="AlphaFoldDB" id="A0A2W4UD89"/>
<name>A0A2W4UD89_9CYAN</name>
<proteinExistence type="predicted"/>
<dbReference type="InterPro" id="IPR007165">
    <property type="entry name" value="Phage_holin_4_2"/>
</dbReference>
<evidence type="ECO:0000313" key="2">
    <source>
        <dbReference type="EMBL" id="PZO18174.1"/>
    </source>
</evidence>
<dbReference type="PANTHER" id="PTHR37309:SF1">
    <property type="entry name" value="SLR0284 PROTEIN"/>
    <property type="match status" value="1"/>
</dbReference>
<keyword evidence="1" id="KW-0812">Transmembrane</keyword>
<dbReference type="Proteomes" id="UP000249354">
    <property type="component" value="Unassembled WGS sequence"/>
</dbReference>
<dbReference type="EMBL" id="QBMC01000059">
    <property type="protein sequence ID" value="PZO18174.1"/>
    <property type="molecule type" value="Genomic_DNA"/>
</dbReference>
<evidence type="ECO:0008006" key="4">
    <source>
        <dbReference type="Google" id="ProtNLM"/>
    </source>
</evidence>
<reference evidence="2 3" key="2">
    <citation type="submission" date="2018-06" db="EMBL/GenBank/DDBJ databases">
        <title>Metagenomic assembly of (sub)arctic Cyanobacteria and their associated microbiome from non-axenic cultures.</title>
        <authorList>
            <person name="Baurain D."/>
        </authorList>
    </citation>
    <scope>NUCLEOTIDE SEQUENCE [LARGE SCALE GENOMIC DNA]</scope>
    <source>
        <strain evidence="2">ULC129bin1</strain>
    </source>
</reference>
<keyword evidence="1" id="KW-1133">Transmembrane helix</keyword>
<evidence type="ECO:0000256" key="1">
    <source>
        <dbReference type="SAM" id="Phobius"/>
    </source>
</evidence>
<feature type="transmembrane region" description="Helical" evidence="1">
    <location>
        <begin position="6"/>
        <end position="22"/>
    </location>
</feature>